<proteinExistence type="predicted"/>
<name>A0A2M4B750_9DIPT</name>
<reference evidence="1" key="1">
    <citation type="submission" date="2018-01" db="EMBL/GenBank/DDBJ databases">
        <title>An insight into the sialome of Amazonian anophelines.</title>
        <authorList>
            <person name="Ribeiro J.M."/>
            <person name="Scarpassa V."/>
            <person name="Calvo E."/>
        </authorList>
    </citation>
    <scope>NUCLEOTIDE SEQUENCE</scope>
    <source>
        <tissue evidence="1">Salivary glands</tissue>
    </source>
</reference>
<dbReference type="EMBL" id="GGFK01015499">
    <property type="protein sequence ID" value="MBW48820.1"/>
    <property type="molecule type" value="Transcribed_RNA"/>
</dbReference>
<accession>A0A2M4B750</accession>
<evidence type="ECO:0000313" key="1">
    <source>
        <dbReference type="EMBL" id="MBW48820.1"/>
    </source>
</evidence>
<organism evidence="1">
    <name type="scientific">Anopheles triannulatus</name>
    <dbReference type="NCBI Taxonomy" id="58253"/>
    <lineage>
        <taxon>Eukaryota</taxon>
        <taxon>Metazoa</taxon>
        <taxon>Ecdysozoa</taxon>
        <taxon>Arthropoda</taxon>
        <taxon>Hexapoda</taxon>
        <taxon>Insecta</taxon>
        <taxon>Pterygota</taxon>
        <taxon>Neoptera</taxon>
        <taxon>Endopterygota</taxon>
        <taxon>Diptera</taxon>
        <taxon>Nematocera</taxon>
        <taxon>Culicoidea</taxon>
        <taxon>Culicidae</taxon>
        <taxon>Anophelinae</taxon>
        <taxon>Anopheles</taxon>
    </lineage>
</organism>
<protein>
    <submittedName>
        <fullName evidence="1">Putative secreted protein</fullName>
    </submittedName>
</protein>
<dbReference type="AlphaFoldDB" id="A0A2M4B750"/>
<sequence length="69" mass="8048">MMVRSLLTWNRCILYSISSIVVLLSRVNTRTVPGTVAVAYSQWYSFCAPYKDLHVVEHQSRWRRGSVRC</sequence>